<dbReference type="InterPro" id="IPR042128">
    <property type="entry name" value="NuoE_dom"/>
</dbReference>
<dbReference type="InterPro" id="IPR036249">
    <property type="entry name" value="Thioredoxin-like_sf"/>
</dbReference>
<dbReference type="Proteomes" id="UP000007490">
    <property type="component" value="Chromosome"/>
</dbReference>
<organism evidence="7 8">
    <name type="scientific">Methanobacterium lacus (strain AL-21)</name>
    <dbReference type="NCBI Taxonomy" id="877455"/>
    <lineage>
        <taxon>Archaea</taxon>
        <taxon>Methanobacteriati</taxon>
        <taxon>Methanobacteriota</taxon>
        <taxon>Methanomada group</taxon>
        <taxon>Methanobacteria</taxon>
        <taxon>Methanobacteriales</taxon>
        <taxon>Methanobacteriaceae</taxon>
        <taxon>Methanobacterium</taxon>
    </lineage>
</organism>
<comment type="cofactor">
    <cofactor evidence="6">
        <name>[2Fe-2S] cluster</name>
        <dbReference type="ChEBI" id="CHEBI:190135"/>
    </cofactor>
</comment>
<dbReference type="InterPro" id="IPR002023">
    <property type="entry name" value="NuoE-like"/>
</dbReference>
<evidence type="ECO:0000256" key="3">
    <source>
        <dbReference type="ARBA" id="ARBA00022723"/>
    </source>
</evidence>
<dbReference type="Gene3D" id="1.10.10.1590">
    <property type="entry name" value="NADH-quinone oxidoreductase subunit E"/>
    <property type="match status" value="1"/>
</dbReference>
<evidence type="ECO:0000256" key="5">
    <source>
        <dbReference type="ARBA" id="ARBA00023014"/>
    </source>
</evidence>
<evidence type="ECO:0000256" key="6">
    <source>
        <dbReference type="ARBA" id="ARBA00034078"/>
    </source>
</evidence>
<dbReference type="SUPFAM" id="SSF52833">
    <property type="entry name" value="Thioredoxin-like"/>
    <property type="match status" value="1"/>
</dbReference>
<evidence type="ECO:0000313" key="7">
    <source>
        <dbReference type="EMBL" id="ADZ10732.1"/>
    </source>
</evidence>
<protein>
    <submittedName>
        <fullName evidence="7">NADH dehydrogenase (Ubiquinone) 24 kDa subunit</fullName>
    </submittedName>
</protein>
<reference evidence="8" key="1">
    <citation type="submission" date="2011-02" db="EMBL/GenBank/DDBJ databases">
        <title>Complete sequence of Methanobacterium sp. AL-21.</title>
        <authorList>
            <consortium name="US DOE Joint Genome Institute"/>
            <person name="Lucas S."/>
            <person name="Copeland A."/>
            <person name="Lapidus A."/>
            <person name="Cheng J.-F."/>
            <person name="Goodwin L."/>
            <person name="Pitluck S."/>
            <person name="Chertkov O."/>
            <person name="Detter J.C."/>
            <person name="Han C."/>
            <person name="Tapia R."/>
            <person name="Land M."/>
            <person name="Hauser L."/>
            <person name="Kyrpides N."/>
            <person name="Ivanova N."/>
            <person name="Mikhailova N."/>
            <person name="Pagani I."/>
            <person name="Cadillo-Quiroz H."/>
            <person name="Imachi H."/>
            <person name="Zinder S."/>
            <person name="Liu W."/>
            <person name="Woyke T."/>
        </authorList>
    </citation>
    <scope>NUCLEOTIDE SEQUENCE [LARGE SCALE GENOMIC DNA]</scope>
    <source>
        <strain evidence="8">AL-21</strain>
    </source>
</reference>
<dbReference type="HOGENOM" id="CLU_054362_2_1_2"/>
<dbReference type="InterPro" id="IPR041921">
    <property type="entry name" value="NuoE_N"/>
</dbReference>
<dbReference type="NCBIfam" id="NF005722">
    <property type="entry name" value="PRK07539.1-2"/>
    <property type="match status" value="1"/>
</dbReference>
<dbReference type="PANTHER" id="PTHR43342:SF1">
    <property type="entry name" value="BIFURCATING [FEFE] HYDROGENASE GAMMA SUBUNIT"/>
    <property type="match status" value="1"/>
</dbReference>
<dbReference type="PANTHER" id="PTHR43342">
    <property type="entry name" value="NADH-QUINONE OXIDOREDUCTASE, E SUBUNIT"/>
    <property type="match status" value="1"/>
</dbReference>
<dbReference type="Gene3D" id="3.40.30.10">
    <property type="entry name" value="Glutaredoxin"/>
    <property type="match status" value="1"/>
</dbReference>
<gene>
    <name evidence="7" type="ordered locus">Metbo_2519</name>
</gene>
<keyword evidence="5" id="KW-0411">Iron-sulfur</keyword>
<dbReference type="GO" id="GO:0016491">
    <property type="term" value="F:oxidoreductase activity"/>
    <property type="evidence" value="ECO:0007669"/>
    <property type="project" value="InterPro"/>
</dbReference>
<dbReference type="EMBL" id="CP002551">
    <property type="protein sequence ID" value="ADZ10732.1"/>
    <property type="molecule type" value="Genomic_DNA"/>
</dbReference>
<dbReference type="eggNOG" id="arCOG04890">
    <property type="taxonomic scope" value="Archaea"/>
</dbReference>
<dbReference type="STRING" id="877455.Metbo_2519"/>
<dbReference type="OrthoDB" id="70332at2157"/>
<dbReference type="GO" id="GO:0051537">
    <property type="term" value="F:2 iron, 2 sulfur cluster binding"/>
    <property type="evidence" value="ECO:0007669"/>
    <property type="project" value="UniProtKB-KW"/>
</dbReference>
<proteinExistence type="inferred from homology"/>
<dbReference type="AlphaFoldDB" id="F0T7Q0"/>
<evidence type="ECO:0000256" key="1">
    <source>
        <dbReference type="ARBA" id="ARBA00010643"/>
    </source>
</evidence>
<dbReference type="KEGG" id="mel:Metbo_2519"/>
<keyword evidence="7" id="KW-0830">Ubiquinone</keyword>
<reference evidence="7 8" key="2">
    <citation type="journal article" date="2014" name="Int. J. Syst. Evol. Microbiol.">
        <title>Methanobacterium paludis sp. nov. and a novel strain of Methanobacterium lacus isolated from northern peatlands.</title>
        <authorList>
            <person name="Cadillo-Quiroz H."/>
            <person name="Brauer S.L."/>
            <person name="Goodson N."/>
            <person name="Yavitt J.B."/>
            <person name="Zinder S.H."/>
        </authorList>
    </citation>
    <scope>NUCLEOTIDE SEQUENCE [LARGE SCALE GENOMIC DNA]</scope>
    <source>
        <strain evidence="7 8">AL-21</strain>
    </source>
</reference>
<keyword evidence="4" id="KW-0408">Iron</keyword>
<keyword evidence="8" id="KW-1185">Reference proteome</keyword>
<accession>F0T7Q0</accession>
<dbReference type="InterPro" id="IPR028431">
    <property type="entry name" value="NADP_DH_HndA-like"/>
</dbReference>
<dbReference type="RefSeq" id="WP_013646083.1">
    <property type="nucleotide sequence ID" value="NC_015216.1"/>
</dbReference>
<evidence type="ECO:0000313" key="8">
    <source>
        <dbReference type="Proteomes" id="UP000007490"/>
    </source>
</evidence>
<dbReference type="GeneID" id="10278993"/>
<sequence length="158" mass="17524">MTKTLNEILSTYEGTKSELIPLLQDVQANLGYLSEESIKDVSKFTGVSESEIYGVATFYTQFRFTPVGKKHIMVCKGTACHVKGAPQIIEGIERHLGIKEGEVTFDMEYSLESVGCLGCCALAPCAMINDDVESNMTLKDVKKIFRRIERQSKSDGEN</sequence>
<dbReference type="Pfam" id="PF01257">
    <property type="entry name" value="2Fe-2S_thioredx"/>
    <property type="match status" value="1"/>
</dbReference>
<keyword evidence="3" id="KW-0479">Metal-binding</keyword>
<evidence type="ECO:0000256" key="2">
    <source>
        <dbReference type="ARBA" id="ARBA00022714"/>
    </source>
</evidence>
<name>F0T7Q0_METLA</name>
<comment type="similarity">
    <text evidence="1">Belongs to the complex I 24 kDa subunit family.</text>
</comment>
<dbReference type="GO" id="GO:0046872">
    <property type="term" value="F:metal ion binding"/>
    <property type="evidence" value="ECO:0007669"/>
    <property type="project" value="UniProtKB-KW"/>
</dbReference>
<dbReference type="CDD" id="cd03064">
    <property type="entry name" value="TRX_Fd_NuoE"/>
    <property type="match status" value="1"/>
</dbReference>
<keyword evidence="2" id="KW-0001">2Fe-2S</keyword>
<evidence type="ECO:0000256" key="4">
    <source>
        <dbReference type="ARBA" id="ARBA00023004"/>
    </source>
</evidence>
<dbReference type="PIRSF" id="PIRSF000216">
    <property type="entry name" value="NADH_DH_24kDa"/>
    <property type="match status" value="1"/>
</dbReference>